<organism evidence="1 2">
    <name type="scientific">Plantactinospora solaniradicis</name>
    <dbReference type="NCBI Taxonomy" id="1723736"/>
    <lineage>
        <taxon>Bacteria</taxon>
        <taxon>Bacillati</taxon>
        <taxon>Actinomycetota</taxon>
        <taxon>Actinomycetes</taxon>
        <taxon>Micromonosporales</taxon>
        <taxon>Micromonosporaceae</taxon>
        <taxon>Plantactinospora</taxon>
    </lineage>
</organism>
<evidence type="ECO:0000313" key="2">
    <source>
        <dbReference type="Proteomes" id="UP001596203"/>
    </source>
</evidence>
<sequence length="212" mass="22346">MGLHSGYLVATTSPAKLLEELSRHAGEFIPDVVVDRTSEAEIDSSQFDLLLGGSDDRAFLLDTSMILSDSPDMIVAMSAELGTVVGAGAETVSGTYWLTVARDGEPLRYVYASHASLTQGMAMGDPLPSEEECPLVDISGQGVFAALALFGLDPSPWLASGPATIVRYDAARFPADGPIAAVVAEHAKQHSRPEGEWLREITVVSTEGGVRG</sequence>
<dbReference type="Proteomes" id="UP001596203">
    <property type="component" value="Unassembled WGS sequence"/>
</dbReference>
<accession>A0ABW1K2T6</accession>
<reference evidence="2" key="1">
    <citation type="journal article" date="2019" name="Int. J. Syst. Evol. Microbiol.">
        <title>The Global Catalogue of Microorganisms (GCM) 10K type strain sequencing project: providing services to taxonomists for standard genome sequencing and annotation.</title>
        <authorList>
            <consortium name="The Broad Institute Genomics Platform"/>
            <consortium name="The Broad Institute Genome Sequencing Center for Infectious Disease"/>
            <person name="Wu L."/>
            <person name="Ma J."/>
        </authorList>
    </citation>
    <scope>NUCLEOTIDE SEQUENCE [LARGE SCALE GENOMIC DNA]</scope>
    <source>
        <strain evidence="2">ZS-35-S2</strain>
    </source>
</reference>
<evidence type="ECO:0000313" key="1">
    <source>
        <dbReference type="EMBL" id="MFC6016037.1"/>
    </source>
</evidence>
<dbReference type="RefSeq" id="WP_377419018.1">
    <property type="nucleotide sequence ID" value="NZ_JBHSPR010000007.1"/>
</dbReference>
<protein>
    <submittedName>
        <fullName evidence="1">Uncharacterized protein</fullName>
    </submittedName>
</protein>
<name>A0ABW1K2T6_9ACTN</name>
<keyword evidence="2" id="KW-1185">Reference proteome</keyword>
<gene>
    <name evidence="1" type="ORF">ACFP2T_07505</name>
</gene>
<dbReference type="EMBL" id="JBHSPR010000007">
    <property type="protein sequence ID" value="MFC6016037.1"/>
    <property type="molecule type" value="Genomic_DNA"/>
</dbReference>
<comment type="caution">
    <text evidence="1">The sequence shown here is derived from an EMBL/GenBank/DDBJ whole genome shotgun (WGS) entry which is preliminary data.</text>
</comment>
<proteinExistence type="predicted"/>